<dbReference type="RefSeq" id="XP_009021441.1">
    <property type="nucleotide sequence ID" value="XM_009023193.1"/>
</dbReference>
<dbReference type="KEGG" id="hro:HELRODRAFT_175808"/>
<name>T1F9P4_HELRO</name>
<gene>
    <name evidence="3" type="primary">20205543</name>
    <name evidence="2" type="ORF">HELRODRAFT_175808</name>
</gene>
<sequence>MGDNLLKKVKSKRKNEISDENVDSVVISSPNKKDVCGESNSDGGSDVESQQTIKKNKENRSTKNNSKCDEKSKQLKYYEKIARHCRLLPVGARYKATFEFCSNEKDKIEKIKTILKNAGMTGRISMEEAEKLKLRQEAAELNTDNIISLSGNLSF</sequence>
<dbReference type="InParanoid" id="T1F9P4"/>
<accession>T1F9P4</accession>
<feature type="compositionally biased region" description="Basic and acidic residues" evidence="1">
    <location>
        <begin position="55"/>
        <end position="69"/>
    </location>
</feature>
<dbReference type="HOGENOM" id="CLU_1697438_0_0_1"/>
<dbReference type="CTD" id="20205543"/>
<dbReference type="EnsemblMetazoa" id="HelroT175808">
    <property type="protein sequence ID" value="HelroP175808"/>
    <property type="gene ID" value="HelroG175808"/>
</dbReference>
<protein>
    <submittedName>
        <fullName evidence="2 3">Uncharacterized protein</fullName>
    </submittedName>
</protein>
<dbReference type="EMBL" id="AMQM01005429">
    <property type="status" value="NOT_ANNOTATED_CDS"/>
    <property type="molecule type" value="Genomic_DNA"/>
</dbReference>
<reference evidence="4" key="1">
    <citation type="submission" date="2012-12" db="EMBL/GenBank/DDBJ databases">
        <authorList>
            <person name="Hellsten U."/>
            <person name="Grimwood J."/>
            <person name="Chapman J.A."/>
            <person name="Shapiro H."/>
            <person name="Aerts A."/>
            <person name="Otillar R.P."/>
            <person name="Terry A.Y."/>
            <person name="Boore J.L."/>
            <person name="Simakov O."/>
            <person name="Marletaz F."/>
            <person name="Cho S.-J."/>
            <person name="Edsinger-Gonzales E."/>
            <person name="Havlak P."/>
            <person name="Kuo D.-H."/>
            <person name="Larsson T."/>
            <person name="Lv J."/>
            <person name="Arendt D."/>
            <person name="Savage R."/>
            <person name="Osoegawa K."/>
            <person name="de Jong P."/>
            <person name="Lindberg D.R."/>
            <person name="Seaver E.C."/>
            <person name="Weisblat D.A."/>
            <person name="Putnam N.H."/>
            <person name="Grigoriev I.V."/>
            <person name="Rokhsar D.S."/>
        </authorList>
    </citation>
    <scope>NUCLEOTIDE SEQUENCE</scope>
</reference>
<evidence type="ECO:0000313" key="4">
    <source>
        <dbReference type="Proteomes" id="UP000015101"/>
    </source>
</evidence>
<evidence type="ECO:0000313" key="3">
    <source>
        <dbReference type="EnsemblMetazoa" id="HelroP175808"/>
    </source>
</evidence>
<dbReference type="GeneID" id="20205543"/>
<dbReference type="OrthoDB" id="552755at2759"/>
<dbReference type="EMBL" id="KB096945">
    <property type="protein sequence ID" value="ESO00391.1"/>
    <property type="molecule type" value="Genomic_DNA"/>
</dbReference>
<organism evidence="3 4">
    <name type="scientific">Helobdella robusta</name>
    <name type="common">Californian leech</name>
    <dbReference type="NCBI Taxonomy" id="6412"/>
    <lineage>
        <taxon>Eukaryota</taxon>
        <taxon>Metazoa</taxon>
        <taxon>Spiralia</taxon>
        <taxon>Lophotrochozoa</taxon>
        <taxon>Annelida</taxon>
        <taxon>Clitellata</taxon>
        <taxon>Hirudinea</taxon>
        <taxon>Rhynchobdellida</taxon>
        <taxon>Glossiphoniidae</taxon>
        <taxon>Helobdella</taxon>
    </lineage>
</organism>
<reference evidence="3" key="3">
    <citation type="submission" date="2015-06" db="UniProtKB">
        <authorList>
            <consortium name="EnsemblMetazoa"/>
        </authorList>
    </citation>
    <scope>IDENTIFICATION</scope>
</reference>
<dbReference type="AlphaFoldDB" id="T1F9P4"/>
<reference evidence="2 4" key="2">
    <citation type="journal article" date="2013" name="Nature">
        <title>Insights into bilaterian evolution from three spiralian genomes.</title>
        <authorList>
            <person name="Simakov O."/>
            <person name="Marletaz F."/>
            <person name="Cho S.J."/>
            <person name="Edsinger-Gonzales E."/>
            <person name="Havlak P."/>
            <person name="Hellsten U."/>
            <person name="Kuo D.H."/>
            <person name="Larsson T."/>
            <person name="Lv J."/>
            <person name="Arendt D."/>
            <person name="Savage R."/>
            <person name="Osoegawa K."/>
            <person name="de Jong P."/>
            <person name="Grimwood J."/>
            <person name="Chapman J.A."/>
            <person name="Shapiro H."/>
            <person name="Aerts A."/>
            <person name="Otillar R.P."/>
            <person name="Terry A.Y."/>
            <person name="Boore J.L."/>
            <person name="Grigoriev I.V."/>
            <person name="Lindberg D.R."/>
            <person name="Seaver E.C."/>
            <person name="Weisblat D.A."/>
            <person name="Putnam N.H."/>
            <person name="Rokhsar D.S."/>
        </authorList>
    </citation>
    <scope>NUCLEOTIDE SEQUENCE</scope>
</reference>
<dbReference type="Proteomes" id="UP000015101">
    <property type="component" value="Unassembled WGS sequence"/>
</dbReference>
<evidence type="ECO:0000256" key="1">
    <source>
        <dbReference type="SAM" id="MobiDB-lite"/>
    </source>
</evidence>
<proteinExistence type="predicted"/>
<dbReference type="OMA" id="MTGRISM"/>
<keyword evidence="4" id="KW-1185">Reference proteome</keyword>
<evidence type="ECO:0000313" key="2">
    <source>
        <dbReference type="EMBL" id="ESO00391.1"/>
    </source>
</evidence>
<feature type="region of interest" description="Disordered" evidence="1">
    <location>
        <begin position="1"/>
        <end position="69"/>
    </location>
</feature>
<feature type="compositionally biased region" description="Polar residues" evidence="1">
    <location>
        <begin position="38"/>
        <end position="53"/>
    </location>
</feature>